<keyword evidence="3" id="KW-1185">Reference proteome</keyword>
<sequence length="83" mass="8204">MRGGGDGGVPASADLTPTGRPPNAYLGKAHPPRLPDADPGPRLADGDADPGPRLSVPGADLLAPHLPDVSPASPPPASAFIKT</sequence>
<accession>A0ABZ1LDQ4</accession>
<dbReference type="EMBL" id="CP108188">
    <property type="protein sequence ID" value="WTR72592.1"/>
    <property type="molecule type" value="Genomic_DNA"/>
</dbReference>
<dbReference type="Proteomes" id="UP001622594">
    <property type="component" value="Chromosome"/>
</dbReference>
<name>A0ABZ1LDQ4_9ACTN</name>
<evidence type="ECO:0000256" key="1">
    <source>
        <dbReference type="SAM" id="MobiDB-lite"/>
    </source>
</evidence>
<reference evidence="2 3" key="1">
    <citation type="submission" date="2022-10" db="EMBL/GenBank/DDBJ databases">
        <title>The complete genomes of actinobacterial strains from the NBC collection.</title>
        <authorList>
            <person name="Joergensen T.S."/>
            <person name="Alvarez Arevalo M."/>
            <person name="Sterndorff E.B."/>
            <person name="Faurdal D."/>
            <person name="Vuksanovic O."/>
            <person name="Mourched A.-S."/>
            <person name="Charusanti P."/>
            <person name="Shaw S."/>
            <person name="Blin K."/>
            <person name="Weber T."/>
        </authorList>
    </citation>
    <scope>NUCLEOTIDE SEQUENCE [LARGE SCALE GENOMIC DNA]</scope>
    <source>
        <strain evidence="2 3">NBC_00123</strain>
    </source>
</reference>
<feature type="region of interest" description="Disordered" evidence="1">
    <location>
        <begin position="1"/>
        <end position="83"/>
    </location>
</feature>
<gene>
    <name evidence="2" type="ORF">OG814_26600</name>
</gene>
<protein>
    <submittedName>
        <fullName evidence="2">Uncharacterized protein</fullName>
    </submittedName>
</protein>
<dbReference type="RefSeq" id="WP_398164466.1">
    <property type="nucleotide sequence ID" value="NZ_CP108188.1"/>
</dbReference>
<proteinExistence type="predicted"/>
<evidence type="ECO:0000313" key="2">
    <source>
        <dbReference type="EMBL" id="WTR72592.1"/>
    </source>
</evidence>
<evidence type="ECO:0000313" key="3">
    <source>
        <dbReference type="Proteomes" id="UP001622594"/>
    </source>
</evidence>
<organism evidence="2 3">
    <name type="scientific">Streptomyces zaomyceticus</name>
    <dbReference type="NCBI Taxonomy" id="68286"/>
    <lineage>
        <taxon>Bacteria</taxon>
        <taxon>Bacillati</taxon>
        <taxon>Actinomycetota</taxon>
        <taxon>Actinomycetes</taxon>
        <taxon>Kitasatosporales</taxon>
        <taxon>Streptomycetaceae</taxon>
        <taxon>Streptomyces</taxon>
    </lineage>
</organism>